<reference evidence="2" key="1">
    <citation type="submission" date="2023-07" db="EMBL/GenBank/DDBJ databases">
        <title>Genome sequencing of Purple Non-Sulfur Bacteria from various extreme environments.</title>
        <authorList>
            <person name="Mayer M."/>
        </authorList>
    </citation>
    <scope>NUCLEOTIDE SEQUENCE [LARGE SCALE GENOMIC DNA]</scope>
    <source>
        <strain evidence="2">DSM 17935</strain>
    </source>
</reference>
<dbReference type="RefSeq" id="WP_264600908.1">
    <property type="nucleotide sequence ID" value="NZ_JAOQNS010000004.1"/>
</dbReference>
<dbReference type="EMBL" id="JAOQNS010000004">
    <property type="protein sequence ID" value="MCW2307247.1"/>
    <property type="molecule type" value="Genomic_DNA"/>
</dbReference>
<dbReference type="SUPFAM" id="SSF52540">
    <property type="entry name" value="P-loop containing nucleoside triphosphate hydrolases"/>
    <property type="match status" value="1"/>
</dbReference>
<comment type="caution">
    <text evidence="1">The sequence shown here is derived from an EMBL/GenBank/DDBJ whole genome shotgun (WGS) entry which is preliminary data.</text>
</comment>
<dbReference type="InterPro" id="IPR027417">
    <property type="entry name" value="P-loop_NTPase"/>
</dbReference>
<organism evidence="1 2">
    <name type="scientific">Rhodobium gokarnense</name>
    <dbReference type="NCBI Taxonomy" id="364296"/>
    <lineage>
        <taxon>Bacteria</taxon>
        <taxon>Pseudomonadati</taxon>
        <taxon>Pseudomonadota</taxon>
        <taxon>Alphaproteobacteria</taxon>
        <taxon>Hyphomicrobiales</taxon>
        <taxon>Rhodobiaceae</taxon>
        <taxon>Rhodobium</taxon>
    </lineage>
</organism>
<protein>
    <recommendedName>
        <fullName evidence="3">Sulfotransferase family protein</fullName>
    </recommendedName>
</protein>
<gene>
    <name evidence="1" type="ORF">M2319_001578</name>
</gene>
<accession>A0ABT3HA19</accession>
<sequence length="358" mass="39566">MRRCIIHVGTHKTGSTSLQRFFAANGRRLMRAGILYPLAGGEAAHHNLFRDAAGKRVRGLKPTTLDRLTRRLKRWDGVALVSSELFSTFSAGDDGPERIVRAIRAAGFAPEIVLFVRPQARLFNSLYTQRVKTLSEARLFADYATQMAARRAYDFNAIVAPWEAAGVERVTAIPFAPTVLAPGIEAAFFDALGLSDRLVRLPHLRPLRSVNAAIGPATVEVCRRVAAEEALHHSEVLHRSARRFIQRQASRRGWNAVGFAGLTDALAATIRERYAEPNDAFASRHWGRAWDEVFGQDTGPSSPNVFDAATDPALGAEIDALVAETLARFHPDRGPERTLTDRIRVRLADGYSQLRKLV</sequence>
<keyword evidence="2" id="KW-1185">Reference proteome</keyword>
<name>A0ABT3HA19_9HYPH</name>
<evidence type="ECO:0008006" key="3">
    <source>
        <dbReference type="Google" id="ProtNLM"/>
    </source>
</evidence>
<evidence type="ECO:0000313" key="1">
    <source>
        <dbReference type="EMBL" id="MCW2307247.1"/>
    </source>
</evidence>
<evidence type="ECO:0000313" key="2">
    <source>
        <dbReference type="Proteomes" id="UP001209755"/>
    </source>
</evidence>
<dbReference type="Proteomes" id="UP001209755">
    <property type="component" value="Unassembled WGS sequence"/>
</dbReference>
<proteinExistence type="predicted"/>